<evidence type="ECO:0000256" key="1">
    <source>
        <dbReference type="SAM" id="MobiDB-lite"/>
    </source>
</evidence>
<reference evidence="2 3" key="1">
    <citation type="submission" date="2015-10" db="EMBL/GenBank/DDBJ databases">
        <title>Genome analyses suggest a sexual origin of heterokaryosis in a supposedly ancient asexual fungus.</title>
        <authorList>
            <person name="Ropars J."/>
            <person name="Sedzielewska K."/>
            <person name="Noel J."/>
            <person name="Charron P."/>
            <person name="Farinelli L."/>
            <person name="Marton T."/>
            <person name="Kruger M."/>
            <person name="Pelin A."/>
            <person name="Brachmann A."/>
            <person name="Corradi N."/>
        </authorList>
    </citation>
    <scope>NUCLEOTIDE SEQUENCE [LARGE SCALE GENOMIC DNA]</scope>
    <source>
        <strain evidence="2 3">A4</strain>
    </source>
</reference>
<sequence>MLEVYRSTSTTGLNQTLEAINFKTHECLLELKALYSKELEQLVANTFVRELQKESCAQQTTISASNQLYTSKGKKRAIYAEVAAGSDFDDFQSTSPSSKKKWNTRQTSKKSSTKDKSQSQYCNSIYS</sequence>
<feature type="region of interest" description="Disordered" evidence="1">
    <location>
        <begin position="88"/>
        <end position="127"/>
    </location>
</feature>
<comment type="caution">
    <text evidence="2">The sequence shown here is derived from an EMBL/GenBank/DDBJ whole genome shotgun (WGS) entry which is preliminary data.</text>
</comment>
<dbReference type="Proteomes" id="UP000234323">
    <property type="component" value="Unassembled WGS sequence"/>
</dbReference>
<accession>A0A2I1GJG0</accession>
<evidence type="ECO:0000313" key="3">
    <source>
        <dbReference type="Proteomes" id="UP000234323"/>
    </source>
</evidence>
<dbReference type="AlphaFoldDB" id="A0A2I1GJG0"/>
<proteinExistence type="predicted"/>
<gene>
    <name evidence="2" type="ORF">RhiirA4_461725</name>
</gene>
<name>A0A2I1GJG0_9GLOM</name>
<protein>
    <submittedName>
        <fullName evidence="2">Uncharacterized protein</fullName>
    </submittedName>
</protein>
<evidence type="ECO:0000313" key="2">
    <source>
        <dbReference type="EMBL" id="PKY46766.1"/>
    </source>
</evidence>
<keyword evidence="3" id="KW-1185">Reference proteome</keyword>
<dbReference type="EMBL" id="LLXI01000481">
    <property type="protein sequence ID" value="PKY46766.1"/>
    <property type="molecule type" value="Genomic_DNA"/>
</dbReference>
<organism evidence="2 3">
    <name type="scientific">Rhizophagus irregularis</name>
    <dbReference type="NCBI Taxonomy" id="588596"/>
    <lineage>
        <taxon>Eukaryota</taxon>
        <taxon>Fungi</taxon>
        <taxon>Fungi incertae sedis</taxon>
        <taxon>Mucoromycota</taxon>
        <taxon>Glomeromycotina</taxon>
        <taxon>Glomeromycetes</taxon>
        <taxon>Glomerales</taxon>
        <taxon>Glomeraceae</taxon>
        <taxon>Rhizophagus</taxon>
    </lineage>
</organism>